<evidence type="ECO:0000256" key="5">
    <source>
        <dbReference type="ARBA" id="ARBA00022970"/>
    </source>
</evidence>
<proteinExistence type="inferred from homology"/>
<dbReference type="PANTHER" id="PTHR11795:SF445">
    <property type="entry name" value="AMINO ACID ABC TRANSPORTER PERMEASE PROTEIN"/>
    <property type="match status" value="1"/>
</dbReference>
<evidence type="ECO:0000256" key="9">
    <source>
        <dbReference type="SAM" id="Phobius"/>
    </source>
</evidence>
<feature type="transmembrane region" description="Helical" evidence="9">
    <location>
        <begin position="193"/>
        <end position="214"/>
    </location>
</feature>
<dbReference type="CDD" id="cd06582">
    <property type="entry name" value="TM_PBP1_LivH_like"/>
    <property type="match status" value="1"/>
</dbReference>
<accession>A0A271LBN3</accession>
<feature type="transmembrane region" description="Helical" evidence="9">
    <location>
        <begin position="265"/>
        <end position="286"/>
    </location>
</feature>
<dbReference type="GO" id="GO:0005886">
    <property type="term" value="C:plasma membrane"/>
    <property type="evidence" value="ECO:0007669"/>
    <property type="project" value="UniProtKB-SubCell"/>
</dbReference>
<evidence type="ECO:0000313" key="11">
    <source>
        <dbReference type="Proteomes" id="UP000216442"/>
    </source>
</evidence>
<feature type="transmembrane region" description="Helical" evidence="9">
    <location>
        <begin position="226"/>
        <end position="253"/>
    </location>
</feature>
<name>A0A271LBN3_9HYPH</name>
<feature type="transmembrane region" description="Helical" evidence="9">
    <location>
        <begin position="96"/>
        <end position="119"/>
    </location>
</feature>
<feature type="transmembrane region" description="Helical" evidence="9">
    <location>
        <begin position="39"/>
        <end position="57"/>
    </location>
</feature>
<reference evidence="10 11" key="1">
    <citation type="submission" date="2017-08" db="EMBL/GenBank/DDBJ databases">
        <title>Mesorhizobium wenxinae sp. nov., a novel rhizobial species isolated from root nodules of chickpea (Cicer arietinum L.).</title>
        <authorList>
            <person name="Zhang J."/>
        </authorList>
    </citation>
    <scope>NUCLEOTIDE SEQUENCE [LARGE SCALE GENOMIC DNA]</scope>
    <source>
        <strain evidence="10 11">SDW018</strain>
    </source>
</reference>
<dbReference type="PANTHER" id="PTHR11795">
    <property type="entry name" value="BRANCHED-CHAIN AMINO ACID TRANSPORT SYSTEM PERMEASE PROTEIN LIVH"/>
    <property type="match status" value="1"/>
</dbReference>
<dbReference type="InterPro" id="IPR052157">
    <property type="entry name" value="BCAA_transport_permease"/>
</dbReference>
<keyword evidence="5" id="KW-0029">Amino-acid transport</keyword>
<evidence type="ECO:0000256" key="8">
    <source>
        <dbReference type="ARBA" id="ARBA00037998"/>
    </source>
</evidence>
<keyword evidence="7 9" id="KW-0472">Membrane</keyword>
<dbReference type="EMBL" id="NPKJ01000073">
    <property type="protein sequence ID" value="PAQ05297.1"/>
    <property type="molecule type" value="Genomic_DNA"/>
</dbReference>
<dbReference type="OrthoDB" id="153121at2"/>
<evidence type="ECO:0000313" key="10">
    <source>
        <dbReference type="EMBL" id="PAQ05297.1"/>
    </source>
</evidence>
<keyword evidence="6 9" id="KW-1133">Transmembrane helix</keyword>
<sequence>MDLFLQTLLNGLLIGGVIATFSIAFQLTFGVLHVIDFAVGAWVVLGGYLAYYMAAFLGIDGFLVMPMAFVLFGAIGYLMGPMIYNVRNSRTARPELMALALTFGIFTLLRGGMLTVWGFNTHSVPTALSGHSIMIGPVTVPLIRVAAASFAVLIAGGLFFFLFRTRYGLAIRATAENRQNAALMGVNIRRLSANVYGLYAGITAMSGVLMGGIYSVNPEIGLRYTLFAFFVAVLAGLGSLGGALVAALLLGVIEAFVATYGGASYSHLAIFATLFLVLLVSPRGILRRGL</sequence>
<keyword evidence="11" id="KW-1185">Reference proteome</keyword>
<organism evidence="10 11">
    <name type="scientific">Mesorhizobium temperatum</name>
    <dbReference type="NCBI Taxonomy" id="241416"/>
    <lineage>
        <taxon>Bacteria</taxon>
        <taxon>Pseudomonadati</taxon>
        <taxon>Pseudomonadota</taxon>
        <taxon>Alphaproteobacteria</taxon>
        <taxon>Hyphomicrobiales</taxon>
        <taxon>Phyllobacteriaceae</taxon>
        <taxon>Mesorhizobium</taxon>
    </lineage>
</organism>
<comment type="subcellular location">
    <subcellularLocation>
        <location evidence="1">Cell membrane</location>
        <topology evidence="1">Multi-pass membrane protein</topology>
    </subcellularLocation>
</comment>
<dbReference type="Proteomes" id="UP000216442">
    <property type="component" value="Unassembled WGS sequence"/>
</dbReference>
<dbReference type="GO" id="GO:0006865">
    <property type="term" value="P:amino acid transport"/>
    <property type="evidence" value="ECO:0007669"/>
    <property type="project" value="UniProtKB-KW"/>
</dbReference>
<evidence type="ECO:0000256" key="1">
    <source>
        <dbReference type="ARBA" id="ARBA00004651"/>
    </source>
</evidence>
<feature type="transmembrane region" description="Helical" evidence="9">
    <location>
        <begin position="139"/>
        <end position="163"/>
    </location>
</feature>
<protein>
    <submittedName>
        <fullName evidence="10">Branched-chain amino acid ABC transporter permease</fullName>
    </submittedName>
</protein>
<gene>
    <name evidence="10" type="ORF">CIT26_31380</name>
</gene>
<evidence type="ECO:0000256" key="4">
    <source>
        <dbReference type="ARBA" id="ARBA00022692"/>
    </source>
</evidence>
<comment type="caution">
    <text evidence="10">The sequence shown here is derived from an EMBL/GenBank/DDBJ whole genome shotgun (WGS) entry which is preliminary data.</text>
</comment>
<keyword evidence="4 9" id="KW-0812">Transmembrane</keyword>
<feature type="transmembrane region" description="Helical" evidence="9">
    <location>
        <begin position="63"/>
        <end position="84"/>
    </location>
</feature>
<dbReference type="InterPro" id="IPR001851">
    <property type="entry name" value="ABC_transp_permease"/>
</dbReference>
<comment type="similarity">
    <text evidence="8">Belongs to the binding-protein-dependent transport system permease family. LivHM subfamily.</text>
</comment>
<evidence type="ECO:0000256" key="6">
    <source>
        <dbReference type="ARBA" id="ARBA00022989"/>
    </source>
</evidence>
<feature type="transmembrane region" description="Helical" evidence="9">
    <location>
        <begin position="12"/>
        <end position="32"/>
    </location>
</feature>
<dbReference type="RefSeq" id="WP_095496188.1">
    <property type="nucleotide sequence ID" value="NZ_NPKJ01000073.1"/>
</dbReference>
<dbReference type="GO" id="GO:0022857">
    <property type="term" value="F:transmembrane transporter activity"/>
    <property type="evidence" value="ECO:0007669"/>
    <property type="project" value="InterPro"/>
</dbReference>
<dbReference type="AlphaFoldDB" id="A0A271LBN3"/>
<keyword evidence="2" id="KW-0813">Transport</keyword>
<evidence type="ECO:0000256" key="7">
    <source>
        <dbReference type="ARBA" id="ARBA00023136"/>
    </source>
</evidence>
<evidence type="ECO:0000256" key="2">
    <source>
        <dbReference type="ARBA" id="ARBA00022448"/>
    </source>
</evidence>
<keyword evidence="3" id="KW-1003">Cell membrane</keyword>
<evidence type="ECO:0000256" key="3">
    <source>
        <dbReference type="ARBA" id="ARBA00022475"/>
    </source>
</evidence>
<dbReference type="Pfam" id="PF02653">
    <property type="entry name" value="BPD_transp_2"/>
    <property type="match status" value="1"/>
</dbReference>